<dbReference type="EMBL" id="PDNB01000048">
    <property type="protein sequence ID" value="PGH13228.1"/>
    <property type="molecule type" value="Genomic_DNA"/>
</dbReference>
<feature type="compositionally biased region" description="Basic and acidic residues" evidence="2">
    <location>
        <begin position="187"/>
        <end position="200"/>
    </location>
</feature>
<feature type="domain" description="Vps72/YL1 C-terminal" evidence="3">
    <location>
        <begin position="639"/>
        <end position="668"/>
    </location>
</feature>
<dbReference type="AlphaFoldDB" id="A0A2B7XXD8"/>
<feature type="region of interest" description="Disordered" evidence="2">
    <location>
        <begin position="711"/>
        <end position="749"/>
    </location>
</feature>
<dbReference type="PANTHER" id="PTHR13275">
    <property type="entry name" value="YL-1 PROTEIN TRANSCRIPTION FACTOR-LIKE 1"/>
    <property type="match status" value="1"/>
</dbReference>
<protein>
    <recommendedName>
        <fullName evidence="3">Vps72/YL1 C-terminal domain-containing protein</fullName>
    </recommendedName>
</protein>
<keyword evidence="5" id="KW-1185">Reference proteome</keyword>
<feature type="compositionally biased region" description="Low complexity" evidence="2">
    <location>
        <begin position="401"/>
        <end position="439"/>
    </location>
</feature>
<feature type="compositionally biased region" description="Basic and acidic residues" evidence="2">
    <location>
        <begin position="103"/>
        <end position="125"/>
    </location>
</feature>
<feature type="compositionally biased region" description="Low complexity" evidence="2">
    <location>
        <begin position="711"/>
        <end position="721"/>
    </location>
</feature>
<organism evidence="4 5">
    <name type="scientific">Helicocarpus griseus UAMH5409</name>
    <dbReference type="NCBI Taxonomy" id="1447875"/>
    <lineage>
        <taxon>Eukaryota</taxon>
        <taxon>Fungi</taxon>
        <taxon>Dikarya</taxon>
        <taxon>Ascomycota</taxon>
        <taxon>Pezizomycotina</taxon>
        <taxon>Eurotiomycetes</taxon>
        <taxon>Eurotiomycetidae</taxon>
        <taxon>Onygenales</taxon>
        <taxon>Ajellomycetaceae</taxon>
        <taxon>Helicocarpus</taxon>
    </lineage>
</organism>
<dbReference type="Proteomes" id="UP000223968">
    <property type="component" value="Unassembled WGS sequence"/>
</dbReference>
<feature type="compositionally biased region" description="Basic and acidic residues" evidence="2">
    <location>
        <begin position="353"/>
        <end position="365"/>
    </location>
</feature>
<feature type="region of interest" description="Disordered" evidence="2">
    <location>
        <begin position="290"/>
        <end position="572"/>
    </location>
</feature>
<dbReference type="GO" id="GO:0005634">
    <property type="term" value="C:nucleus"/>
    <property type="evidence" value="ECO:0007669"/>
    <property type="project" value="TreeGrafter"/>
</dbReference>
<feature type="compositionally biased region" description="Polar residues" evidence="2">
    <location>
        <begin position="140"/>
        <end position="152"/>
    </location>
</feature>
<gene>
    <name evidence="4" type="ORF">AJ79_03786</name>
</gene>
<dbReference type="OrthoDB" id="3942062at2759"/>
<evidence type="ECO:0000259" key="3">
    <source>
        <dbReference type="SMART" id="SM00993"/>
    </source>
</evidence>
<feature type="region of interest" description="Disordered" evidence="2">
    <location>
        <begin position="1"/>
        <end position="37"/>
    </location>
</feature>
<evidence type="ECO:0000256" key="2">
    <source>
        <dbReference type="SAM" id="MobiDB-lite"/>
    </source>
</evidence>
<dbReference type="PANTHER" id="PTHR13275:SF4">
    <property type="entry name" value="VACUOLAR PROTEIN SORTING-ASSOCIATED PROTEIN 72 HOMOLOG"/>
    <property type="match status" value="1"/>
</dbReference>
<dbReference type="SMART" id="SM00993">
    <property type="entry name" value="YL1_C"/>
    <property type="match status" value="1"/>
</dbReference>
<feature type="compositionally biased region" description="Polar residues" evidence="2">
    <location>
        <begin position="174"/>
        <end position="186"/>
    </location>
</feature>
<feature type="compositionally biased region" description="Basic and acidic residues" evidence="2">
    <location>
        <begin position="300"/>
        <end position="331"/>
    </location>
</feature>
<comment type="caution">
    <text evidence="4">The sequence shown here is derived from an EMBL/GenBank/DDBJ whole genome shotgun (WGS) entry which is preliminary data.</text>
</comment>
<feature type="compositionally biased region" description="Gly residues" evidence="2">
    <location>
        <begin position="722"/>
        <end position="749"/>
    </location>
</feature>
<feature type="compositionally biased region" description="Low complexity" evidence="2">
    <location>
        <begin position="502"/>
        <end position="523"/>
    </location>
</feature>
<feature type="compositionally biased region" description="Low complexity" evidence="2">
    <location>
        <begin position="535"/>
        <end position="562"/>
    </location>
</feature>
<dbReference type="InterPro" id="IPR046757">
    <property type="entry name" value="YL1_N"/>
</dbReference>
<accession>A0A2B7XXD8</accession>
<reference evidence="4 5" key="1">
    <citation type="submission" date="2017-10" db="EMBL/GenBank/DDBJ databases">
        <title>Comparative genomics in systemic dimorphic fungi from Ajellomycetaceae.</title>
        <authorList>
            <person name="Munoz J.F."/>
            <person name="Mcewen J.G."/>
            <person name="Clay O.K."/>
            <person name="Cuomo C.A."/>
        </authorList>
    </citation>
    <scope>NUCLEOTIDE SEQUENCE [LARGE SCALE GENOMIC DNA]</scope>
    <source>
        <strain evidence="4 5">UAMH5409</strain>
    </source>
</reference>
<feature type="compositionally biased region" description="Polar residues" evidence="2">
    <location>
        <begin position="469"/>
        <end position="489"/>
    </location>
</feature>
<evidence type="ECO:0000256" key="1">
    <source>
        <dbReference type="ARBA" id="ARBA00006832"/>
    </source>
</evidence>
<dbReference type="InterPro" id="IPR013272">
    <property type="entry name" value="Vps72/YL1_C"/>
</dbReference>
<proteinExistence type="inferred from homology"/>
<feature type="compositionally biased region" description="Pro residues" evidence="2">
    <location>
        <begin position="440"/>
        <end position="450"/>
    </location>
</feature>
<dbReference type="Pfam" id="PF05764">
    <property type="entry name" value="YL1"/>
    <property type="match status" value="1"/>
</dbReference>
<feature type="region of interest" description="Disordered" evidence="2">
    <location>
        <begin position="231"/>
        <end position="259"/>
    </location>
</feature>
<feature type="region of interest" description="Disordered" evidence="2">
    <location>
        <begin position="51"/>
        <end position="200"/>
    </location>
</feature>
<dbReference type="STRING" id="1447875.A0A2B7XXD8"/>
<dbReference type="Pfam" id="PF08265">
    <property type="entry name" value="YL1_C"/>
    <property type="match status" value="1"/>
</dbReference>
<feature type="compositionally biased region" description="Acidic residues" evidence="2">
    <location>
        <begin position="51"/>
        <end position="102"/>
    </location>
</feature>
<sequence length="749" mass="81016">MADDDPMTDSPAGPDGEPVETLVKGRARRSTAGKHMTALLDAEADDELALLFAEEEDDEEFESGQEEGEEGEGGEEADDMELDSSSDEDDQGPNVQDDDLEGERELQRQAKAEQRLAKKRKEQDFMKLPALRKRVKIDQSAASVSGRTSTTPAPRPKKKSERVSWLPTVEDGPTRSSSRRQTMQNKEMTHARLKDSEEKRVRLIATMEEAARRKEKLKPKVMTQEERLAEAAKTERLNSKSLNRWEEMERRRGEEQKARLDALQNRKLEGAVTTWWSGFAKWINGKLARVGTKDIAQAPDVERKRKGKDADESPKRRGSNKKAEKVEDGVDKGGAAESEPGPASGPTSQTGKTEGEKTHEIKKDGLPQQITFAPPQVPGSFLDGIHMYASMKDDISQSSTAAGQKPSASSAQSGSPPSPQVSIPQKPVSSSSTAPEQPSAAPPGQAPPAKAPTAQETSAKLAASERPDSISNESDSASRSDQPAEQQPQKPFPRIEVQIIRSGGKSPGTPSPSSSQQPQKKQPTPQPPLIHVDENTNINNNNTHNDHAINPQQTQTQAQSQPAPTPDHTHPLQTLPTIQQQEQPQQPSATPAPPPVVEYSSRNLIILENFENKTPQEREQYNIFFNPRKPQKLQKITQDLCPITSRTARYRDPETSLPYANSLAYREIRQTLANRYAWSGLLGCFVGPIGVGARGVPERFLAPNAPPPPVLVGEGAKPAPGDGAGGAGAAGAAGGGSGSGSDGVGVVKG</sequence>
<evidence type="ECO:0000313" key="4">
    <source>
        <dbReference type="EMBL" id="PGH13228.1"/>
    </source>
</evidence>
<evidence type="ECO:0000313" key="5">
    <source>
        <dbReference type="Proteomes" id="UP000223968"/>
    </source>
</evidence>
<name>A0A2B7XXD8_9EURO</name>
<comment type="similarity">
    <text evidence="1">Belongs to the VPS72/YL1 family.</text>
</comment>